<reference evidence="1 2" key="1">
    <citation type="journal article" date="2013" name="PLoS Genet.">
        <title>The genome and development-dependent transcriptomes of Pyronema confluens: a window into fungal evolution.</title>
        <authorList>
            <person name="Traeger S."/>
            <person name="Altegoer F."/>
            <person name="Freitag M."/>
            <person name="Gabaldon T."/>
            <person name="Kempken F."/>
            <person name="Kumar A."/>
            <person name="Marcet-Houben M."/>
            <person name="Poggeler S."/>
            <person name="Stajich J.E."/>
            <person name="Nowrousian M."/>
        </authorList>
    </citation>
    <scope>NUCLEOTIDE SEQUENCE [LARGE SCALE GENOMIC DNA]</scope>
    <source>
        <strain evidence="2">CBS 100304</strain>
        <tissue evidence="1">Vegetative mycelium</tissue>
    </source>
</reference>
<dbReference type="eggNOG" id="KOG4409">
    <property type="taxonomic scope" value="Eukaryota"/>
</dbReference>
<dbReference type="EMBL" id="HF935497">
    <property type="protein sequence ID" value="CCX30932.1"/>
    <property type="molecule type" value="Genomic_DNA"/>
</dbReference>
<accession>U4LHC8</accession>
<dbReference type="InterPro" id="IPR029058">
    <property type="entry name" value="AB_hydrolase_fold"/>
</dbReference>
<name>U4LHC8_PYROM</name>
<proteinExistence type="predicted"/>
<evidence type="ECO:0000313" key="2">
    <source>
        <dbReference type="Proteomes" id="UP000018144"/>
    </source>
</evidence>
<dbReference type="Proteomes" id="UP000018144">
    <property type="component" value="Unassembled WGS sequence"/>
</dbReference>
<sequence>MRHQIIPPFLLPKVAPITSALSLTHPVASWMSKRLSDLRNKEASAWLFQYTIRLLEEGVGGDSALCYLADAGVVIKKPLCGAAPELVKCKIPSTWIYGEEDWMDSEAGRRIVESIKLSGGRATFEVIGGAGHQIYLEKSKEFNDLILKEMQDVESSAQAGTTSAYVS</sequence>
<dbReference type="AlphaFoldDB" id="U4LHC8"/>
<organism evidence="1 2">
    <name type="scientific">Pyronema omphalodes (strain CBS 100304)</name>
    <name type="common">Pyronema confluens</name>
    <dbReference type="NCBI Taxonomy" id="1076935"/>
    <lineage>
        <taxon>Eukaryota</taxon>
        <taxon>Fungi</taxon>
        <taxon>Dikarya</taxon>
        <taxon>Ascomycota</taxon>
        <taxon>Pezizomycotina</taxon>
        <taxon>Pezizomycetes</taxon>
        <taxon>Pezizales</taxon>
        <taxon>Pyronemataceae</taxon>
        <taxon>Pyronema</taxon>
    </lineage>
</organism>
<protein>
    <submittedName>
        <fullName evidence="1">Similar to probable cardiolipin-specific deacylase, mitochondrial acc. no. O14249</fullName>
    </submittedName>
</protein>
<dbReference type="STRING" id="1076935.U4LHC8"/>
<dbReference type="SUPFAM" id="SSF53474">
    <property type="entry name" value="alpha/beta-Hydrolases"/>
    <property type="match status" value="1"/>
</dbReference>
<gene>
    <name evidence="1" type="ORF">PCON_09533</name>
</gene>
<dbReference type="OrthoDB" id="7457040at2759"/>
<dbReference type="Gene3D" id="3.40.50.1820">
    <property type="entry name" value="alpha/beta hydrolase"/>
    <property type="match status" value="1"/>
</dbReference>
<evidence type="ECO:0000313" key="1">
    <source>
        <dbReference type="EMBL" id="CCX30932.1"/>
    </source>
</evidence>
<keyword evidence="2" id="KW-1185">Reference proteome</keyword>